<dbReference type="Pfam" id="PF05477">
    <property type="entry name" value="SURF2"/>
    <property type="match status" value="1"/>
</dbReference>
<protein>
    <submittedName>
        <fullName evidence="2">Uncharacterized protein</fullName>
    </submittedName>
</protein>
<comment type="caution">
    <text evidence="2">The sequence shown here is derived from an EMBL/GenBank/DDBJ whole genome shotgun (WGS) entry which is preliminary data.</text>
</comment>
<accession>A0A3R7K7P1</accession>
<sequence length="300" mass="34768">MMAQAHYRFKMLLKYKIIRSGGGMIDCEEEYTSKTCSRCGAINHKLGGKHVLQCPSCNVVLDRDVNTLLEKNEFLELVETGEGDLKRTRVKCQLTQHEMLPRVDIIESHLRSKKVVKARDWYCHDYSQYEPYIVPHRRLTKSLYCNVTGTILNRIPSEVEKHVNGKRYKRMKQHVKIKGKKSEDDQAQGTGEFDADAFEFENSQVVYSDAESEGGDEEGEELQEENPSQKKEKKQKKQEEEEDDMADLYPDDESDKEMENGKDEDGDETMEDKPQKKRAAKGNDVPKKRRHQTKKAKKTE</sequence>
<organism evidence="2 3">
    <name type="scientific">Phytophthora kernoviae</name>
    <dbReference type="NCBI Taxonomy" id="325452"/>
    <lineage>
        <taxon>Eukaryota</taxon>
        <taxon>Sar</taxon>
        <taxon>Stramenopiles</taxon>
        <taxon>Oomycota</taxon>
        <taxon>Peronosporomycetes</taxon>
        <taxon>Peronosporales</taxon>
        <taxon>Peronosporaceae</taxon>
        <taxon>Phytophthora</taxon>
    </lineage>
</organism>
<evidence type="ECO:0000313" key="3">
    <source>
        <dbReference type="Proteomes" id="UP000285883"/>
    </source>
</evidence>
<dbReference type="InterPro" id="IPR008833">
    <property type="entry name" value="Surf2"/>
</dbReference>
<name>A0A3R7K7P1_9STRA</name>
<dbReference type="AlphaFoldDB" id="A0A3R7K7P1"/>
<gene>
    <name evidence="2" type="ORF">BBI17_009143</name>
</gene>
<dbReference type="PANTHER" id="PTHR34348">
    <property type="entry name" value="SURFEIT LOCUS PROTEIN 2"/>
    <property type="match status" value="1"/>
</dbReference>
<dbReference type="GO" id="GO:0003677">
    <property type="term" value="F:DNA binding"/>
    <property type="evidence" value="ECO:0007669"/>
    <property type="project" value="UniProtKB-KW"/>
</dbReference>
<feature type="compositionally biased region" description="Basic residues" evidence="1">
    <location>
        <begin position="287"/>
        <end position="300"/>
    </location>
</feature>
<dbReference type="Proteomes" id="UP000285883">
    <property type="component" value="Unassembled WGS sequence"/>
</dbReference>
<dbReference type="PANTHER" id="PTHR34348:SF1">
    <property type="entry name" value="SURFEIT LOCUS PROTEIN 2"/>
    <property type="match status" value="1"/>
</dbReference>
<reference evidence="2 3" key="1">
    <citation type="submission" date="2018-07" db="EMBL/GenBank/DDBJ databases">
        <title>Genome sequencing of oomycete isolates from Chile give support for New Zealand origin for Phytophthora kernoviae and make available the first Nothophytophthora sp. genome.</title>
        <authorList>
            <person name="Studholme D.J."/>
            <person name="Sanfuentes E."/>
            <person name="Panda P."/>
            <person name="Hill R."/>
            <person name="Sambles C."/>
            <person name="Grant M."/>
            <person name="Williams N.M."/>
            <person name="Mcdougal R.L."/>
        </authorList>
    </citation>
    <scope>NUCLEOTIDE SEQUENCE [LARGE SCALE GENOMIC DNA]</scope>
    <source>
        <strain evidence="2">Chile2</strain>
    </source>
</reference>
<feature type="compositionally biased region" description="Acidic residues" evidence="1">
    <location>
        <begin position="210"/>
        <end position="224"/>
    </location>
</feature>
<evidence type="ECO:0000313" key="2">
    <source>
        <dbReference type="EMBL" id="RLN31598.1"/>
    </source>
</evidence>
<evidence type="ECO:0000256" key="1">
    <source>
        <dbReference type="SAM" id="MobiDB-lite"/>
    </source>
</evidence>
<dbReference type="EMBL" id="MAYM02000938">
    <property type="protein sequence ID" value="RLN31598.1"/>
    <property type="molecule type" value="Genomic_DNA"/>
</dbReference>
<proteinExistence type="predicted"/>
<feature type="compositionally biased region" description="Basic residues" evidence="1">
    <location>
        <begin position="164"/>
        <end position="179"/>
    </location>
</feature>
<feature type="region of interest" description="Disordered" evidence="1">
    <location>
        <begin position="164"/>
        <end position="189"/>
    </location>
</feature>
<feature type="region of interest" description="Disordered" evidence="1">
    <location>
        <begin position="207"/>
        <end position="300"/>
    </location>
</feature>
<feature type="compositionally biased region" description="Acidic residues" evidence="1">
    <location>
        <begin position="240"/>
        <end position="256"/>
    </location>
</feature>